<gene>
    <name evidence="1" type="ORF">EDD61_104149</name>
</gene>
<organism evidence="1 2">
    <name type="scientific">Longicatena caecimuris</name>
    <dbReference type="NCBI Taxonomy" id="1796635"/>
    <lineage>
        <taxon>Bacteria</taxon>
        <taxon>Bacillati</taxon>
        <taxon>Bacillota</taxon>
        <taxon>Erysipelotrichia</taxon>
        <taxon>Erysipelotrichales</taxon>
        <taxon>Erysipelotrichaceae</taxon>
        <taxon>Longicatena</taxon>
    </lineage>
</organism>
<dbReference type="Proteomes" id="UP000295773">
    <property type="component" value="Unassembled WGS sequence"/>
</dbReference>
<reference evidence="1 2" key="1">
    <citation type="submission" date="2019-03" db="EMBL/GenBank/DDBJ databases">
        <title>Genomic Encyclopedia of Type Strains, Phase IV (KMG-IV): sequencing the most valuable type-strain genomes for metagenomic binning, comparative biology and taxonomic classification.</title>
        <authorList>
            <person name="Goeker M."/>
        </authorList>
    </citation>
    <scope>NUCLEOTIDE SEQUENCE [LARGE SCALE GENOMIC DNA]</scope>
    <source>
        <strain evidence="1 2">DSM 29481</strain>
    </source>
</reference>
<evidence type="ECO:0000313" key="1">
    <source>
        <dbReference type="EMBL" id="TCU62509.1"/>
    </source>
</evidence>
<dbReference type="RefSeq" id="WP_132224127.1">
    <property type="nucleotide sequence ID" value="NZ_JADPGE010000028.1"/>
</dbReference>
<dbReference type="EMBL" id="SMBP01000004">
    <property type="protein sequence ID" value="TCU62509.1"/>
    <property type="molecule type" value="Genomic_DNA"/>
</dbReference>
<name>A0A4R3TLR0_9FIRM</name>
<evidence type="ECO:0008006" key="3">
    <source>
        <dbReference type="Google" id="ProtNLM"/>
    </source>
</evidence>
<sequence length="86" mass="10165">MLHVFNRSEVFITYTKENLDKVTRTLALHGIEYTVKTTKVHDEYTEEVIKGSSYDMSIAYKLYVRNDDLEEAQRYVRQALFPKEQG</sequence>
<comment type="caution">
    <text evidence="1">The sequence shown here is derived from an EMBL/GenBank/DDBJ whole genome shotgun (WGS) entry which is preliminary data.</text>
</comment>
<evidence type="ECO:0000313" key="2">
    <source>
        <dbReference type="Proteomes" id="UP000295773"/>
    </source>
</evidence>
<protein>
    <recommendedName>
        <fullName evidence="3">Signal transducing protein</fullName>
    </recommendedName>
</protein>
<dbReference type="AlphaFoldDB" id="A0A4R3TLR0"/>
<proteinExistence type="predicted"/>
<accession>A0A4R3TLR0</accession>
<keyword evidence="2" id="KW-1185">Reference proteome</keyword>